<feature type="coiled-coil region" evidence="6">
    <location>
        <begin position="131"/>
        <end position="158"/>
    </location>
</feature>
<name>A0A2H0AN91_9BACT</name>
<dbReference type="InterPro" id="IPR031167">
    <property type="entry name" value="G_OBG"/>
</dbReference>
<dbReference type="InterPro" id="IPR004095">
    <property type="entry name" value="TGS"/>
</dbReference>
<dbReference type="InterPro" id="IPR006073">
    <property type="entry name" value="GTP-bd"/>
</dbReference>
<dbReference type="InterPro" id="IPR027417">
    <property type="entry name" value="P-loop_NTPase"/>
</dbReference>
<dbReference type="GO" id="GO:0016887">
    <property type="term" value="F:ATP hydrolysis activity"/>
    <property type="evidence" value="ECO:0007669"/>
    <property type="project" value="TreeGrafter"/>
</dbReference>
<dbReference type="GO" id="GO:0005525">
    <property type="term" value="F:GTP binding"/>
    <property type="evidence" value="ECO:0007669"/>
    <property type="project" value="InterPro"/>
</dbReference>
<dbReference type="SUPFAM" id="SSF52540">
    <property type="entry name" value="P-loop containing nucleoside triphosphate hydrolases"/>
    <property type="match status" value="1"/>
</dbReference>
<dbReference type="AlphaFoldDB" id="A0A2H0AN91"/>
<feature type="domain" description="TGS" evidence="8">
    <location>
        <begin position="252"/>
        <end position="311"/>
    </location>
</feature>
<dbReference type="PROSITE" id="PS51710">
    <property type="entry name" value="G_OBG"/>
    <property type="match status" value="1"/>
</dbReference>
<evidence type="ECO:0000256" key="3">
    <source>
        <dbReference type="ARBA" id="ARBA00022741"/>
    </source>
</evidence>
<gene>
    <name evidence="9" type="ORF">COX15_01020</name>
</gene>
<dbReference type="Gene3D" id="3.40.50.300">
    <property type="entry name" value="P-loop containing nucleotide triphosphate hydrolases"/>
    <property type="match status" value="1"/>
</dbReference>
<evidence type="ECO:0000256" key="4">
    <source>
        <dbReference type="ARBA" id="ARBA00022840"/>
    </source>
</evidence>
<dbReference type="PRINTS" id="PR00326">
    <property type="entry name" value="GTP1OBG"/>
</dbReference>
<dbReference type="InterPro" id="IPR041706">
    <property type="entry name" value="YchF_N"/>
</dbReference>
<evidence type="ECO:0000256" key="1">
    <source>
        <dbReference type="ARBA" id="ARBA00001946"/>
    </source>
</evidence>
<dbReference type="Pfam" id="PF06071">
    <property type="entry name" value="YchF-GTPase_C"/>
    <property type="match status" value="1"/>
</dbReference>
<keyword evidence="3" id="KW-0547">Nucleotide-binding</keyword>
<dbReference type="PANTHER" id="PTHR23305">
    <property type="entry name" value="OBG GTPASE FAMILY"/>
    <property type="match status" value="1"/>
</dbReference>
<dbReference type="EMBL" id="PCSK01000020">
    <property type="protein sequence ID" value="PIP46310.1"/>
    <property type="molecule type" value="Genomic_DNA"/>
</dbReference>
<evidence type="ECO:0000256" key="6">
    <source>
        <dbReference type="SAM" id="Coils"/>
    </source>
</evidence>
<dbReference type="Gene3D" id="3.10.20.30">
    <property type="match status" value="1"/>
</dbReference>
<dbReference type="PANTHER" id="PTHR23305:SF18">
    <property type="entry name" value="OBG-TYPE G DOMAIN-CONTAINING PROTEIN"/>
    <property type="match status" value="1"/>
</dbReference>
<evidence type="ECO:0000256" key="5">
    <source>
        <dbReference type="ARBA" id="ARBA00022842"/>
    </source>
</evidence>
<keyword evidence="5" id="KW-0460">Magnesium</keyword>
<dbReference type="CDD" id="cd01900">
    <property type="entry name" value="YchF"/>
    <property type="match status" value="1"/>
</dbReference>
<comment type="cofactor">
    <cofactor evidence="1">
        <name>Mg(2+)</name>
        <dbReference type="ChEBI" id="CHEBI:18420"/>
    </cofactor>
</comment>
<feature type="domain" description="OBG-type G" evidence="7">
    <location>
        <begin position="4"/>
        <end position="254"/>
    </location>
</feature>
<evidence type="ECO:0000259" key="8">
    <source>
        <dbReference type="PROSITE" id="PS51880"/>
    </source>
</evidence>
<dbReference type="Proteomes" id="UP000230007">
    <property type="component" value="Unassembled WGS sequence"/>
</dbReference>
<dbReference type="GO" id="GO:0005524">
    <property type="term" value="F:ATP binding"/>
    <property type="evidence" value="ECO:0007669"/>
    <property type="project" value="UniProtKB-KW"/>
</dbReference>
<dbReference type="FunFam" id="1.10.150.300:FF:000001">
    <property type="entry name" value="Ribosome-binding ATPase YchF"/>
    <property type="match status" value="1"/>
</dbReference>
<comment type="caution">
    <text evidence="9">The sequence shown here is derived from an EMBL/GenBank/DDBJ whole genome shotgun (WGS) entry which is preliminary data.</text>
</comment>
<dbReference type="GO" id="GO:0046872">
    <property type="term" value="F:metal ion binding"/>
    <property type="evidence" value="ECO:0007669"/>
    <property type="project" value="UniProtKB-KW"/>
</dbReference>
<evidence type="ECO:0000259" key="7">
    <source>
        <dbReference type="PROSITE" id="PS51710"/>
    </source>
</evidence>
<organism evidence="9 10">
    <name type="scientific">Candidatus Colwellbacteria bacterium CG23_combo_of_CG06-09_8_20_14_all_42_19</name>
    <dbReference type="NCBI Taxonomy" id="1974541"/>
    <lineage>
        <taxon>Bacteria</taxon>
        <taxon>Candidatus Colwelliibacteriota</taxon>
    </lineage>
</organism>
<dbReference type="GO" id="GO:0005737">
    <property type="term" value="C:cytoplasm"/>
    <property type="evidence" value="ECO:0007669"/>
    <property type="project" value="TreeGrafter"/>
</dbReference>
<evidence type="ECO:0000256" key="2">
    <source>
        <dbReference type="ARBA" id="ARBA00022723"/>
    </source>
</evidence>
<keyword evidence="4" id="KW-0067">ATP-binding</keyword>
<dbReference type="Pfam" id="PF01926">
    <property type="entry name" value="MMR_HSR1"/>
    <property type="match status" value="1"/>
</dbReference>
<proteinExistence type="predicted"/>
<dbReference type="InterPro" id="IPR012675">
    <property type="entry name" value="Beta-grasp_dom_sf"/>
</dbReference>
<evidence type="ECO:0000313" key="9">
    <source>
        <dbReference type="EMBL" id="PIP46310.1"/>
    </source>
</evidence>
<keyword evidence="6" id="KW-0175">Coiled coil</keyword>
<dbReference type="PROSITE" id="PS51880">
    <property type="entry name" value="TGS"/>
    <property type="match status" value="1"/>
</dbReference>
<evidence type="ECO:0000313" key="10">
    <source>
        <dbReference type="Proteomes" id="UP000230007"/>
    </source>
</evidence>
<keyword evidence="2" id="KW-0479">Metal-binding</keyword>
<protein>
    <submittedName>
        <fullName evidence="9">Redox-regulated ATPase YchF</fullName>
    </submittedName>
</protein>
<sequence>MKKLSIGIVGLPNVGKSTLFKNLTNQEVNIANYPFATIDPNVGIVTVPDDRLKKLTEMSKSEKVIPAVVEFYDIAGLVKGAYKGEGLGNKFLSHIREVRAIVQVVRIFPSGEIIHIEKDIDPIRDIEIINTELILKDLETVEKRLQSLEKEAKSGDKNKAKDLEVISGVREWLGAGKPVRNMDEETIAYPALVELNLLTSKPQIYLLNGKDNEATEELKDKIFSLDSEYAVVDLAGISDVNLIIRKAYEILGLISFFTTGEDETRAWTIKRGAKAPEAAGEIHTDFEKKFIRADVINWKELLDAGSWAAAR</sequence>
<reference evidence="9 10" key="1">
    <citation type="submission" date="2017-09" db="EMBL/GenBank/DDBJ databases">
        <title>Depth-based differentiation of microbial function through sediment-hosted aquifers and enrichment of novel symbionts in the deep terrestrial subsurface.</title>
        <authorList>
            <person name="Probst A.J."/>
            <person name="Ladd B."/>
            <person name="Jarett J.K."/>
            <person name="Geller-Mcgrath D.E."/>
            <person name="Sieber C.M."/>
            <person name="Emerson J.B."/>
            <person name="Anantharaman K."/>
            <person name="Thomas B.C."/>
            <person name="Malmstrom R."/>
            <person name="Stieglmeier M."/>
            <person name="Klingl A."/>
            <person name="Woyke T."/>
            <person name="Ryan C.M."/>
            <person name="Banfield J.F."/>
        </authorList>
    </citation>
    <scope>NUCLEOTIDE SEQUENCE [LARGE SCALE GENOMIC DNA]</scope>
    <source>
        <strain evidence="9">CG23_combo_of_CG06-09_8_20_14_all_42_19</strain>
    </source>
</reference>
<dbReference type="FunFam" id="3.10.20.30:FF:000029">
    <property type="entry name" value="Obg-like ATPase 1"/>
    <property type="match status" value="1"/>
</dbReference>
<feature type="non-terminal residue" evidence="9">
    <location>
        <position position="311"/>
    </location>
</feature>
<dbReference type="InterPro" id="IPR013029">
    <property type="entry name" value="YchF_C"/>
</dbReference>
<accession>A0A2H0AN91</accession>